<dbReference type="InterPro" id="IPR029044">
    <property type="entry name" value="Nucleotide-diphossugar_trans"/>
</dbReference>
<evidence type="ECO:0000313" key="2">
    <source>
        <dbReference type="EMBL" id="KAL0485780.1"/>
    </source>
</evidence>
<dbReference type="Gene3D" id="3.90.550.10">
    <property type="entry name" value="Spore Coat Polysaccharide Biosynthesis Protein SpsA, Chain A"/>
    <property type="match status" value="1"/>
</dbReference>
<name>A0AAW2Z8N3_9EUKA</name>
<proteinExistence type="predicted"/>
<accession>A0AAW2Z8N3</accession>
<dbReference type="PANTHER" id="PTHR36851:SF1">
    <property type="entry name" value="GLYCO_TRANS_2-LIKE DOMAIN-CONTAINING PROTEIN"/>
    <property type="match status" value="1"/>
</dbReference>
<protein>
    <submittedName>
        <fullName evidence="2">Cyclase-associated protein 1</fullName>
    </submittedName>
</protein>
<feature type="transmembrane region" description="Helical" evidence="1">
    <location>
        <begin position="335"/>
        <end position="357"/>
    </location>
</feature>
<sequence length="483" mass="55784">MTYYAYHAITSIQNSQKKDWFREYTLKVKRSKDTTNYLNWDDITHYVVIPNYKENMSVLCETIGAIAASSLAQTHIIVVLAMEEREQAEDKVRQLLQRYEGKFKGMLVNYHPSNLPGEMPGKSSNEAHAFRKAVVPDVRRRQLRTENVCVSICDADSVHHIKHFEVLNFKYCTDPHRHTRVYQAPMVNFLNFDTVPAATRLMSTVVTMHELSHLYNYKKNEVLPFSTYSMSFNCARDVGGWDGDCVAEDWHQFLKCFFHYGDKMRVEALPHPVLCYAVEGDTYWGSLKDRFEQAKRHALALIEIPYVLNKIVGTFNGNVRPSLTRTISLGIKVIWPHYIGVAHLFLIVYTPLIIFLYNSAWAPYWIDAQEIATINTTWNFIFQVISVLSFITGPLAMSINAHRIAIFVKGQELNKWWKVLQYVFDWATIATITNLFYAMIPSFIASTKMIYKQEFQYICATKPEALTPMTPLSVDDVFAVVIE</sequence>
<keyword evidence="1" id="KW-1133">Transmembrane helix</keyword>
<keyword evidence="3" id="KW-1185">Reference proteome</keyword>
<dbReference type="Pfam" id="PF13641">
    <property type="entry name" value="Glyco_tranf_2_3"/>
    <property type="match status" value="1"/>
</dbReference>
<feature type="transmembrane region" description="Helical" evidence="1">
    <location>
        <begin position="378"/>
        <end position="399"/>
    </location>
</feature>
<gene>
    <name evidence="2" type="ORF">AKO1_003231</name>
</gene>
<dbReference type="Proteomes" id="UP001431209">
    <property type="component" value="Unassembled WGS sequence"/>
</dbReference>
<dbReference type="SUPFAM" id="SSF53448">
    <property type="entry name" value="Nucleotide-diphospho-sugar transferases"/>
    <property type="match status" value="1"/>
</dbReference>
<evidence type="ECO:0000313" key="3">
    <source>
        <dbReference type="Proteomes" id="UP001431209"/>
    </source>
</evidence>
<feature type="transmembrane region" description="Helical" evidence="1">
    <location>
        <begin position="419"/>
        <end position="440"/>
    </location>
</feature>
<reference evidence="2 3" key="1">
    <citation type="submission" date="2024-03" db="EMBL/GenBank/DDBJ databases">
        <title>The Acrasis kona genome and developmental transcriptomes reveal deep origins of eukaryotic multicellular pathways.</title>
        <authorList>
            <person name="Sheikh S."/>
            <person name="Fu C.-J."/>
            <person name="Brown M.W."/>
            <person name="Baldauf S.L."/>
        </authorList>
    </citation>
    <scope>NUCLEOTIDE SEQUENCE [LARGE SCALE GENOMIC DNA]</scope>
    <source>
        <strain evidence="2 3">ATCC MYA-3509</strain>
    </source>
</reference>
<keyword evidence="1" id="KW-0472">Membrane</keyword>
<dbReference type="AlphaFoldDB" id="A0AAW2Z8N3"/>
<organism evidence="2 3">
    <name type="scientific">Acrasis kona</name>
    <dbReference type="NCBI Taxonomy" id="1008807"/>
    <lineage>
        <taxon>Eukaryota</taxon>
        <taxon>Discoba</taxon>
        <taxon>Heterolobosea</taxon>
        <taxon>Tetramitia</taxon>
        <taxon>Eutetramitia</taxon>
        <taxon>Acrasidae</taxon>
        <taxon>Acrasis</taxon>
    </lineage>
</organism>
<dbReference type="EMBL" id="JAOPGA020001165">
    <property type="protein sequence ID" value="KAL0485780.1"/>
    <property type="molecule type" value="Genomic_DNA"/>
</dbReference>
<dbReference type="PANTHER" id="PTHR36851">
    <property type="entry name" value="UNNAMED PRODUCT"/>
    <property type="match status" value="1"/>
</dbReference>
<comment type="caution">
    <text evidence="2">The sequence shown here is derived from an EMBL/GenBank/DDBJ whole genome shotgun (WGS) entry which is preliminary data.</text>
</comment>
<evidence type="ECO:0000256" key="1">
    <source>
        <dbReference type="SAM" id="Phobius"/>
    </source>
</evidence>
<keyword evidence="1" id="KW-0812">Transmembrane</keyword>